<feature type="region of interest" description="Disordered" evidence="1">
    <location>
        <begin position="1"/>
        <end position="29"/>
    </location>
</feature>
<dbReference type="GeneID" id="85365496"/>
<dbReference type="Proteomes" id="UP001175211">
    <property type="component" value="Unassembled WGS sequence"/>
</dbReference>
<feature type="compositionally biased region" description="Basic residues" evidence="1">
    <location>
        <begin position="1"/>
        <end position="12"/>
    </location>
</feature>
<evidence type="ECO:0000313" key="3">
    <source>
        <dbReference type="Proteomes" id="UP001175211"/>
    </source>
</evidence>
<protein>
    <recommendedName>
        <fullName evidence="4">F-box domain-containing protein</fullName>
    </recommendedName>
</protein>
<dbReference type="AlphaFoldDB" id="A0AA39KBT8"/>
<name>A0AA39KBT8_ARMTA</name>
<proteinExistence type="predicted"/>
<evidence type="ECO:0000313" key="2">
    <source>
        <dbReference type="EMBL" id="KAK0458272.1"/>
    </source>
</evidence>
<comment type="caution">
    <text evidence="2">The sequence shown here is derived from an EMBL/GenBank/DDBJ whole genome shotgun (WGS) entry which is preliminary data.</text>
</comment>
<dbReference type="EMBL" id="JAUEPS010000018">
    <property type="protein sequence ID" value="KAK0458272.1"/>
    <property type="molecule type" value="Genomic_DNA"/>
</dbReference>
<organism evidence="2 3">
    <name type="scientific">Armillaria tabescens</name>
    <name type="common">Ringless honey mushroom</name>
    <name type="synonym">Agaricus tabescens</name>
    <dbReference type="NCBI Taxonomy" id="1929756"/>
    <lineage>
        <taxon>Eukaryota</taxon>
        <taxon>Fungi</taxon>
        <taxon>Dikarya</taxon>
        <taxon>Basidiomycota</taxon>
        <taxon>Agaricomycotina</taxon>
        <taxon>Agaricomycetes</taxon>
        <taxon>Agaricomycetidae</taxon>
        <taxon>Agaricales</taxon>
        <taxon>Marasmiineae</taxon>
        <taxon>Physalacriaceae</taxon>
        <taxon>Desarmillaria</taxon>
    </lineage>
</organism>
<evidence type="ECO:0000256" key="1">
    <source>
        <dbReference type="SAM" id="MobiDB-lite"/>
    </source>
</evidence>
<gene>
    <name evidence="2" type="ORF">EV420DRAFT_388953</name>
</gene>
<keyword evidence="3" id="KW-1185">Reference proteome</keyword>
<reference evidence="2" key="1">
    <citation type="submission" date="2023-06" db="EMBL/GenBank/DDBJ databases">
        <authorList>
            <consortium name="Lawrence Berkeley National Laboratory"/>
            <person name="Ahrendt S."/>
            <person name="Sahu N."/>
            <person name="Indic B."/>
            <person name="Wong-Bajracharya J."/>
            <person name="Merenyi Z."/>
            <person name="Ke H.-M."/>
            <person name="Monk M."/>
            <person name="Kocsube S."/>
            <person name="Drula E."/>
            <person name="Lipzen A."/>
            <person name="Balint B."/>
            <person name="Henrissat B."/>
            <person name="Andreopoulos B."/>
            <person name="Martin F.M."/>
            <person name="Harder C.B."/>
            <person name="Rigling D."/>
            <person name="Ford K.L."/>
            <person name="Foster G.D."/>
            <person name="Pangilinan J."/>
            <person name="Papanicolaou A."/>
            <person name="Barry K."/>
            <person name="LaButti K."/>
            <person name="Viragh M."/>
            <person name="Koriabine M."/>
            <person name="Yan M."/>
            <person name="Riley R."/>
            <person name="Champramary S."/>
            <person name="Plett K.L."/>
            <person name="Tsai I.J."/>
            <person name="Slot J."/>
            <person name="Sipos G."/>
            <person name="Plett J."/>
            <person name="Nagy L.G."/>
            <person name="Grigoriev I.V."/>
        </authorList>
    </citation>
    <scope>NUCLEOTIDE SEQUENCE</scope>
    <source>
        <strain evidence="2">CCBAS 213</strain>
    </source>
</reference>
<evidence type="ECO:0008006" key="4">
    <source>
        <dbReference type="Google" id="ProtNLM"/>
    </source>
</evidence>
<accession>A0AA39KBT8</accession>
<sequence>MTYNFRSRKRLRCSTPGSDMSQQRQAANAARTSLPSLPVELLLEIFSYWPSIPISWPDSPPLFPNIYLERSYTIRSLTQTCTSLRARLLPLAWQNLEACASRNLQKESRSRRGQYLYLTERYGREVATELVRQAEIVTIRNPSLVTYVQTVSVTLTKVHAAQVFEEFARCLALLPNVKTLQIFGLDFKVAETRLSRAFASVILPSVRRLAVPHEGVVLFPSVPNVRDITFFAHSSTYHTEYCALSVAKHFPHIERLQFRGSLVATKLNRITHQLLELRELGPIGLDHYVPMSRQREIVPSVRPLIISSKLLKRISLCSQTSLECLSRLGRIRVLHLKIDGPFIHGGTQSLSMYSGHIKLAKEILHRAPAQGQELKKLIVRGPASTRVYIGKGMEDLEEVVDSNSNK</sequence>
<feature type="compositionally biased region" description="Polar residues" evidence="1">
    <location>
        <begin position="15"/>
        <end position="26"/>
    </location>
</feature>
<dbReference type="RefSeq" id="XP_060330560.1">
    <property type="nucleotide sequence ID" value="XM_060481948.1"/>
</dbReference>